<feature type="compositionally biased region" description="Low complexity" evidence="1">
    <location>
        <begin position="38"/>
        <end position="56"/>
    </location>
</feature>
<sequence>NPRGGRPQPLGQVWVWQPGRLLACMFSRARPPRECLTGRFPAAGRPRAVGARPIGHPGHGPPRAPRGG</sequence>
<evidence type="ECO:0000256" key="1">
    <source>
        <dbReference type="SAM" id="MobiDB-lite"/>
    </source>
</evidence>
<reference evidence="2" key="1">
    <citation type="submission" date="2014-05" db="EMBL/GenBank/DDBJ databases">
        <title>The transcriptome of the halophilic microalga Tetraselmis sp. GSL018 isolated from the Great Salt Lake, Utah.</title>
        <authorList>
            <person name="Jinkerson R.E."/>
            <person name="D'Adamo S."/>
            <person name="Posewitz M.C."/>
        </authorList>
    </citation>
    <scope>NUCLEOTIDE SEQUENCE</scope>
    <source>
        <strain evidence="2">GSL018</strain>
    </source>
</reference>
<feature type="region of interest" description="Disordered" evidence="1">
    <location>
        <begin position="37"/>
        <end position="68"/>
    </location>
</feature>
<dbReference type="AlphaFoldDB" id="A0A061R0U1"/>
<gene>
    <name evidence="2" type="ORF">TSPGSL018_19024</name>
</gene>
<feature type="compositionally biased region" description="Pro residues" evidence="1">
    <location>
        <begin position="59"/>
        <end position="68"/>
    </location>
</feature>
<name>A0A061R0U1_9CHLO</name>
<protein>
    <submittedName>
        <fullName evidence="2">Uncharacterized protein</fullName>
    </submittedName>
</protein>
<proteinExistence type="predicted"/>
<feature type="non-terminal residue" evidence="2">
    <location>
        <position position="68"/>
    </location>
</feature>
<organism evidence="2">
    <name type="scientific">Tetraselmis sp. GSL018</name>
    <dbReference type="NCBI Taxonomy" id="582737"/>
    <lineage>
        <taxon>Eukaryota</taxon>
        <taxon>Viridiplantae</taxon>
        <taxon>Chlorophyta</taxon>
        <taxon>core chlorophytes</taxon>
        <taxon>Chlorodendrophyceae</taxon>
        <taxon>Chlorodendrales</taxon>
        <taxon>Chlorodendraceae</taxon>
        <taxon>Tetraselmis</taxon>
    </lineage>
</organism>
<feature type="non-terminal residue" evidence="2">
    <location>
        <position position="1"/>
    </location>
</feature>
<evidence type="ECO:0000313" key="2">
    <source>
        <dbReference type="EMBL" id="JAC64116.1"/>
    </source>
</evidence>
<accession>A0A061R0U1</accession>
<dbReference type="EMBL" id="GBEZ01022736">
    <property type="protein sequence ID" value="JAC64116.1"/>
    <property type="molecule type" value="Transcribed_RNA"/>
</dbReference>